<dbReference type="AlphaFoldDB" id="C4ZEQ2"/>
<dbReference type="KEGG" id="ere:EUBREC_2711"/>
<sequence>MVLAHRPFCYTSFIASGQYGPRLSCGLFGRGCTAGGFGGLASALPCPPVFGIILPDGLIEVFFKLRFVLNAVGDVPQLFVQQLPKHYAFLRVLLIADIALVLEAAFFGRRGEDGGYLVCHHRSAVAGGRYQKHPRTENFTALHLAPRGAFRRMEHSARPVPVRLHESRLFQDGLQLRGKVGVFPQDTGGVPAAGVHQQGIGIAVRFGTAAQQFSVVIAGCVIARPFAWHGFRLLSASGQHGPRSTLCAAAGLFLRRPFCLCLFGSRFSGFELVADGRTPHRAALRHLFQLCLIGLQNSGVELFPELLCDRVGHIPVAAFAVRLAGHPKKEALAALYDFQIFHHKAVIEFHAGKAHQIFHRFDDPHAYIQLQRCGRGGVCNLFLHGFLLSGGNKVPVLVVIAFRPECRQRVRRYAPGQFQIGFHHKAHGVCFRKFFGELSIESRVRLSVRTLFVTPRHTASFPLRVSMARSLLMAAEDGFCKTACFE</sequence>
<proteinExistence type="predicted"/>
<dbReference type="STRING" id="515619.EUBREC_0782"/>
<dbReference type="EMBL" id="CP001107">
    <property type="protein sequence ID" value="ACR74568.1"/>
    <property type="molecule type" value="Genomic_DNA"/>
</dbReference>
<dbReference type="HOGENOM" id="CLU_561121_0_0_9"/>
<organism evidence="1 3">
    <name type="scientific">Agathobacter rectalis (strain ATCC 33656 / DSM 3377 / JCM 17463 / KCTC 5835 / VPI 0990)</name>
    <name type="common">Eubacterium rectale</name>
    <dbReference type="NCBI Taxonomy" id="515619"/>
    <lineage>
        <taxon>Bacteria</taxon>
        <taxon>Bacillati</taxon>
        <taxon>Bacillota</taxon>
        <taxon>Clostridia</taxon>
        <taxon>Lachnospirales</taxon>
        <taxon>Lachnospiraceae</taxon>
        <taxon>Agathobacter</taxon>
    </lineage>
</organism>
<dbReference type="KEGG" id="ere:EUBREC_0782"/>
<name>C4ZEQ2_AGARV</name>
<accession>C4ZEQ2</accession>
<evidence type="ECO:0000313" key="2">
    <source>
        <dbReference type="EMBL" id="ACR76441.1"/>
    </source>
</evidence>
<gene>
    <name evidence="1" type="ordered locus">EUBREC_0782</name>
    <name evidence="2" type="ordered locus">EUBREC_2711</name>
</gene>
<evidence type="ECO:0000313" key="1">
    <source>
        <dbReference type="EMBL" id="ACR74568.1"/>
    </source>
</evidence>
<dbReference type="Proteomes" id="UP000001477">
    <property type="component" value="Chromosome"/>
</dbReference>
<evidence type="ECO:0000313" key="3">
    <source>
        <dbReference type="Proteomes" id="UP000001477"/>
    </source>
</evidence>
<protein>
    <submittedName>
        <fullName evidence="1">Uncharacterized protein</fullName>
    </submittedName>
</protein>
<reference evidence="1 3" key="1">
    <citation type="journal article" date="2009" name="Proc. Natl. Acad. Sci. U.S.A.">
        <title>Characterizing a model human gut microbiota composed of members of its two dominant bacterial phyla.</title>
        <authorList>
            <person name="Mahowald M.A."/>
            <person name="Rey F.E."/>
            <person name="Seedorf H."/>
            <person name="Turnbaugh P.J."/>
            <person name="Fulton R.S."/>
            <person name="Wollam A."/>
            <person name="Shah N."/>
            <person name="Wang C."/>
            <person name="Magrini V."/>
            <person name="Wilson R.K."/>
            <person name="Cantarel B.L."/>
            <person name="Coutinho P.M."/>
            <person name="Henrissat B."/>
            <person name="Crock L.W."/>
            <person name="Russell A."/>
            <person name="Verberkmoes N.C."/>
            <person name="Hettich R.L."/>
            <person name="Gordon J.I."/>
        </authorList>
    </citation>
    <scope>NUCLEOTIDE SEQUENCE [LARGE SCALE GENOMIC DNA]</scope>
    <source>
        <strain evidence="1">ATCC 33656</strain>
        <strain evidence="3">ATCC 33656 / DSM 3377 / JCM 17463 / KCTC 5835 / LMG 30912 / VPI 0990</strain>
    </source>
</reference>
<dbReference type="PaxDb" id="515619-EUBREC_0782"/>
<dbReference type="EMBL" id="CP001107">
    <property type="protein sequence ID" value="ACR76441.1"/>
    <property type="molecule type" value="Genomic_DNA"/>
</dbReference>